<name>A0A0R3TNK6_RODNA</name>
<dbReference type="PANTHER" id="PTHR12747">
    <property type="entry name" value="ELONGATOR COMPLEX PROTEIN 1"/>
    <property type="match status" value="1"/>
</dbReference>
<accession>A0A0R3TNK6</accession>
<dbReference type="EMBL" id="UZAE01012453">
    <property type="protein sequence ID" value="VDO05202.1"/>
    <property type="molecule type" value="Genomic_DNA"/>
</dbReference>
<organism evidence="4">
    <name type="scientific">Rodentolepis nana</name>
    <name type="common">Dwarf tapeworm</name>
    <name type="synonym">Hymenolepis nana</name>
    <dbReference type="NCBI Taxonomy" id="102285"/>
    <lineage>
        <taxon>Eukaryota</taxon>
        <taxon>Metazoa</taxon>
        <taxon>Spiralia</taxon>
        <taxon>Lophotrochozoa</taxon>
        <taxon>Platyhelminthes</taxon>
        <taxon>Cestoda</taxon>
        <taxon>Eucestoda</taxon>
        <taxon>Cyclophyllidea</taxon>
        <taxon>Hymenolepididae</taxon>
        <taxon>Rodentolepis</taxon>
    </lineage>
</organism>
<keyword evidence="3" id="KW-1185">Reference proteome</keyword>
<dbReference type="InterPro" id="IPR006849">
    <property type="entry name" value="Elp1"/>
</dbReference>
<proteinExistence type="predicted"/>
<dbReference type="AlphaFoldDB" id="A0A0R3TNK6"/>
<evidence type="ECO:0000313" key="4">
    <source>
        <dbReference type="WBParaSite" id="HNAJ_0000897601-mRNA-1"/>
    </source>
</evidence>
<dbReference type="GO" id="GO:0002926">
    <property type="term" value="P:tRNA wobble base 5-methoxycarbonylmethyl-2-thiouridinylation"/>
    <property type="evidence" value="ECO:0007669"/>
    <property type="project" value="TreeGrafter"/>
</dbReference>
<protein>
    <submittedName>
        <fullName evidence="4">Elongator complex protein 1</fullName>
    </submittedName>
</protein>
<evidence type="ECO:0000313" key="3">
    <source>
        <dbReference type="Proteomes" id="UP000278807"/>
    </source>
</evidence>
<reference evidence="2 3" key="2">
    <citation type="submission" date="2018-11" db="EMBL/GenBank/DDBJ databases">
        <authorList>
            <consortium name="Pathogen Informatics"/>
        </authorList>
    </citation>
    <scope>NUCLEOTIDE SEQUENCE [LARGE SCALE GENOMIC DNA]</scope>
</reference>
<dbReference type="GO" id="GO:0000049">
    <property type="term" value="F:tRNA binding"/>
    <property type="evidence" value="ECO:0007669"/>
    <property type="project" value="TreeGrafter"/>
</dbReference>
<dbReference type="OrthoDB" id="40048at2759"/>
<dbReference type="PANTHER" id="PTHR12747:SF0">
    <property type="entry name" value="ELONGATOR COMPLEX PROTEIN 1"/>
    <property type="match status" value="1"/>
</dbReference>
<reference evidence="4" key="1">
    <citation type="submission" date="2017-02" db="UniProtKB">
        <authorList>
            <consortium name="WormBaseParasite"/>
        </authorList>
    </citation>
    <scope>IDENTIFICATION</scope>
</reference>
<dbReference type="UniPathway" id="UPA00988"/>
<dbReference type="GO" id="GO:0033588">
    <property type="term" value="C:elongator holoenzyme complex"/>
    <property type="evidence" value="ECO:0007669"/>
    <property type="project" value="InterPro"/>
</dbReference>
<evidence type="ECO:0000259" key="1">
    <source>
        <dbReference type="Pfam" id="PF04762"/>
    </source>
</evidence>
<sequence>MRNLRTVGFTCQNKADVLVNDIYVDKYSGDLWIATDCGLLNAKHDGESEVYFKDKRFTKIAFANHACICLLSGTSIMLLQLPDHIVSCEDFEENIQDCVFSPDLSVGVILTENCNIFLISSEIEIVTQIDLSCLSNEKTKFVNVGWGKEETQFKGRKIKAPNVDEEEGTTEPTSVNILPGEITWREDSKYFAVSWTDTNSPQAHRRLHIFDSNGTLNSVGSETSEVESGLCWRPRVQLIAASKRLSGRLLKVVFFELNGLPHGEIDLLYAPECDKFRVGRIVFDAEEHIMAVLFLPLESSVLPFVRLYTTSNYHWSVKGELSPLPTPLPTSPIGRISLTFGGGGDVAQTSTLHTAVSLGKKEGSYIASFGLASCIDRSAWIPNSTSPDPAILANIDGNSVGLTAFAFTSIPPPMAGSTITFPFTVSAVTISQPRFPDNAHSVLVQPACTSVDKAPWFLTLNTDWKNKAILKSGDQVLNQEKGMAAKNCTPTVTEFCVLR</sequence>
<dbReference type="WBParaSite" id="HNAJ_0000897601-mRNA-1">
    <property type="protein sequence ID" value="HNAJ_0000897601-mRNA-1"/>
    <property type="gene ID" value="HNAJ_0000897601"/>
</dbReference>
<dbReference type="InterPro" id="IPR056164">
    <property type="entry name" value="Beta-prop_ELP1_1st"/>
</dbReference>
<dbReference type="STRING" id="102285.A0A0R3TNK6"/>
<feature type="domain" description="ELP1 first N-terminal beta-propeller" evidence="1">
    <location>
        <begin position="63"/>
        <end position="322"/>
    </location>
</feature>
<dbReference type="GO" id="GO:0005829">
    <property type="term" value="C:cytosol"/>
    <property type="evidence" value="ECO:0007669"/>
    <property type="project" value="TreeGrafter"/>
</dbReference>
<evidence type="ECO:0000313" key="2">
    <source>
        <dbReference type="EMBL" id="VDO05202.1"/>
    </source>
</evidence>
<gene>
    <name evidence="2" type="ORF">HNAJ_LOCUS8972</name>
</gene>
<dbReference type="Proteomes" id="UP000278807">
    <property type="component" value="Unassembled WGS sequence"/>
</dbReference>
<dbReference type="Pfam" id="PF04762">
    <property type="entry name" value="Beta-prop_ELP1_1st"/>
    <property type="match status" value="1"/>
</dbReference>